<accession>A0A376KWJ2</accession>
<evidence type="ECO:0000313" key="2">
    <source>
        <dbReference type="Proteomes" id="UP000255460"/>
    </source>
</evidence>
<dbReference type="AlphaFoldDB" id="A0A376KWJ2"/>
<sequence>MILSERVFGIRCLYIPAIVASRLATIAEGACMSEKIKNRNALIFMLFTFRKYYLSFL</sequence>
<proteinExistence type="predicted"/>
<evidence type="ECO:0000313" key="1">
    <source>
        <dbReference type="EMBL" id="STE87034.1"/>
    </source>
</evidence>
<dbReference type="Proteomes" id="UP000255460">
    <property type="component" value="Unassembled WGS sequence"/>
</dbReference>
<gene>
    <name evidence="1" type="ORF">NCTC10418_04693</name>
</gene>
<organism evidence="1 2">
    <name type="scientific">Escherichia coli</name>
    <dbReference type="NCBI Taxonomy" id="562"/>
    <lineage>
        <taxon>Bacteria</taxon>
        <taxon>Pseudomonadati</taxon>
        <taxon>Pseudomonadota</taxon>
        <taxon>Gammaproteobacteria</taxon>
        <taxon>Enterobacterales</taxon>
        <taxon>Enterobacteriaceae</taxon>
        <taxon>Escherichia</taxon>
    </lineage>
</organism>
<protein>
    <submittedName>
        <fullName evidence="1">Uncharacterized protein</fullName>
    </submittedName>
</protein>
<name>A0A376KWJ2_ECOLX</name>
<reference evidence="1 2" key="1">
    <citation type="submission" date="2018-06" db="EMBL/GenBank/DDBJ databases">
        <authorList>
            <consortium name="Pathogen Informatics"/>
            <person name="Doyle S."/>
        </authorList>
    </citation>
    <scope>NUCLEOTIDE SEQUENCE [LARGE SCALE GENOMIC DNA]</scope>
    <source>
        <strain evidence="1 2">NCTC10418</strain>
    </source>
</reference>
<dbReference type="EMBL" id="UFZQ01000001">
    <property type="protein sequence ID" value="STE87034.1"/>
    <property type="molecule type" value="Genomic_DNA"/>
</dbReference>